<dbReference type="GO" id="GO:0004519">
    <property type="term" value="F:endonuclease activity"/>
    <property type="evidence" value="ECO:0007669"/>
    <property type="project" value="UniProtKB-KW"/>
</dbReference>
<gene>
    <name evidence="2" type="ORF">ACFPLB_10070</name>
</gene>
<proteinExistence type="predicted"/>
<accession>A0ABW0GZK5</accession>
<keyword evidence="2" id="KW-0378">Hydrolase</keyword>
<dbReference type="Pfam" id="PF01844">
    <property type="entry name" value="HNH"/>
    <property type="match status" value="1"/>
</dbReference>
<keyword evidence="2" id="KW-0540">Nuclease</keyword>
<organism evidence="2 3">
    <name type="scientific">Aquamicrobium segne</name>
    <dbReference type="NCBI Taxonomy" id="469547"/>
    <lineage>
        <taxon>Bacteria</taxon>
        <taxon>Pseudomonadati</taxon>
        <taxon>Pseudomonadota</taxon>
        <taxon>Alphaproteobacteria</taxon>
        <taxon>Hyphomicrobiales</taxon>
        <taxon>Phyllobacteriaceae</taxon>
        <taxon>Aquamicrobium</taxon>
    </lineage>
</organism>
<dbReference type="RefSeq" id="WP_378229235.1">
    <property type="nucleotide sequence ID" value="NZ_JBHSLL010000026.1"/>
</dbReference>
<feature type="domain" description="HNH" evidence="1">
    <location>
        <begin position="11"/>
        <end position="52"/>
    </location>
</feature>
<keyword evidence="2" id="KW-0255">Endonuclease</keyword>
<reference evidence="3" key="1">
    <citation type="journal article" date="2019" name="Int. J. Syst. Evol. Microbiol.">
        <title>The Global Catalogue of Microorganisms (GCM) 10K type strain sequencing project: providing services to taxonomists for standard genome sequencing and annotation.</title>
        <authorList>
            <consortium name="The Broad Institute Genomics Platform"/>
            <consortium name="The Broad Institute Genome Sequencing Center for Infectious Disease"/>
            <person name="Wu L."/>
            <person name="Ma J."/>
        </authorList>
    </citation>
    <scope>NUCLEOTIDE SEQUENCE [LARGE SCALE GENOMIC DNA]</scope>
    <source>
        <strain evidence="3">CGMCC 4.1415</strain>
    </source>
</reference>
<evidence type="ECO:0000259" key="1">
    <source>
        <dbReference type="Pfam" id="PF01844"/>
    </source>
</evidence>
<dbReference type="EMBL" id="JBHSLL010000026">
    <property type="protein sequence ID" value="MFC5386311.1"/>
    <property type="molecule type" value="Genomic_DNA"/>
</dbReference>
<dbReference type="InterPro" id="IPR003615">
    <property type="entry name" value="HNH_nuc"/>
</dbReference>
<dbReference type="Gene3D" id="1.10.30.50">
    <property type="match status" value="1"/>
</dbReference>
<dbReference type="InterPro" id="IPR002711">
    <property type="entry name" value="HNH"/>
</dbReference>
<sequence length="77" mass="8438">MLAFLTCSTEGCGKPTTDVDHIQSIRERSDLRLVWANLRPFCHSCHSRHTARTQGFASGRGYEPTFRGSLGTVGANA</sequence>
<evidence type="ECO:0000313" key="3">
    <source>
        <dbReference type="Proteomes" id="UP001596016"/>
    </source>
</evidence>
<protein>
    <submittedName>
        <fullName evidence="2">HNH endonuclease</fullName>
    </submittedName>
</protein>
<comment type="caution">
    <text evidence="2">The sequence shown here is derived from an EMBL/GenBank/DDBJ whole genome shotgun (WGS) entry which is preliminary data.</text>
</comment>
<name>A0ABW0GZK5_9HYPH</name>
<dbReference type="CDD" id="cd00085">
    <property type="entry name" value="HNHc"/>
    <property type="match status" value="1"/>
</dbReference>
<dbReference type="Proteomes" id="UP001596016">
    <property type="component" value="Unassembled WGS sequence"/>
</dbReference>
<keyword evidence="3" id="KW-1185">Reference proteome</keyword>
<evidence type="ECO:0000313" key="2">
    <source>
        <dbReference type="EMBL" id="MFC5386311.1"/>
    </source>
</evidence>